<evidence type="ECO:0000256" key="1">
    <source>
        <dbReference type="SAM" id="MobiDB-lite"/>
    </source>
</evidence>
<dbReference type="SMART" id="SM00257">
    <property type="entry name" value="LysM"/>
    <property type="match status" value="1"/>
</dbReference>
<dbReference type="RefSeq" id="WP_191284704.1">
    <property type="nucleotide sequence ID" value="NZ_BNCH01000001.1"/>
</dbReference>
<dbReference type="Pfam" id="PF01476">
    <property type="entry name" value="LysM"/>
    <property type="match status" value="1"/>
</dbReference>
<dbReference type="PANTHER" id="PTHR34700">
    <property type="entry name" value="POTASSIUM BINDING PROTEIN KBP"/>
    <property type="match status" value="1"/>
</dbReference>
<feature type="compositionally biased region" description="Low complexity" evidence="1">
    <location>
        <begin position="62"/>
        <end position="81"/>
    </location>
</feature>
<gene>
    <name evidence="4" type="ORF">GCM10016455_02980</name>
</gene>
<dbReference type="PROSITE" id="PS51782">
    <property type="entry name" value="LYSM"/>
    <property type="match status" value="1"/>
</dbReference>
<keyword evidence="2" id="KW-0812">Transmembrane</keyword>
<evidence type="ECO:0000313" key="4">
    <source>
        <dbReference type="EMBL" id="GHE86726.1"/>
    </source>
</evidence>
<reference evidence="5" key="1">
    <citation type="journal article" date="2019" name="Int. J. Syst. Evol. Microbiol.">
        <title>The Global Catalogue of Microorganisms (GCM) 10K type strain sequencing project: providing services to taxonomists for standard genome sequencing and annotation.</title>
        <authorList>
            <consortium name="The Broad Institute Genomics Platform"/>
            <consortium name="The Broad Institute Genome Sequencing Center for Infectious Disease"/>
            <person name="Wu L."/>
            <person name="Ma J."/>
        </authorList>
    </citation>
    <scope>NUCLEOTIDE SEQUENCE [LARGE SCALE GENOMIC DNA]</scope>
    <source>
        <strain evidence="5">KCTC 42443</strain>
    </source>
</reference>
<dbReference type="InterPro" id="IPR036779">
    <property type="entry name" value="LysM_dom_sf"/>
</dbReference>
<evidence type="ECO:0000259" key="3">
    <source>
        <dbReference type="PROSITE" id="PS51782"/>
    </source>
</evidence>
<feature type="region of interest" description="Disordered" evidence="1">
    <location>
        <begin position="41"/>
        <end position="105"/>
    </location>
</feature>
<keyword evidence="2" id="KW-1133">Transmembrane helix</keyword>
<feature type="transmembrane region" description="Helical" evidence="2">
    <location>
        <begin position="12"/>
        <end position="32"/>
    </location>
</feature>
<organism evidence="4 5">
    <name type="scientific">Aliiroseovarius zhejiangensis</name>
    <dbReference type="NCBI Taxonomy" id="1632025"/>
    <lineage>
        <taxon>Bacteria</taxon>
        <taxon>Pseudomonadati</taxon>
        <taxon>Pseudomonadota</taxon>
        <taxon>Alphaproteobacteria</taxon>
        <taxon>Rhodobacterales</taxon>
        <taxon>Paracoccaceae</taxon>
        <taxon>Aliiroseovarius</taxon>
    </lineage>
</organism>
<dbReference type="InterPro" id="IPR018392">
    <property type="entry name" value="LysM"/>
</dbReference>
<dbReference type="Proteomes" id="UP000609802">
    <property type="component" value="Unassembled WGS sequence"/>
</dbReference>
<sequence>MTTETGNTGNRTGYFVVAGVVLALGAGLAFYLGTRNRDAVDPSPVAQTPAPTNTPQAAETSPADTVPAPAPDTDATAALPPKSDDQTKEMAGESPGSEDASPGFDVVRVDPEGNAVIAGHAAPGSTVQLTLDGAPLEDVTVGSDGNFVALLDLPITSPGALGLTMLDDSGQAIENGQSPQTVLIAPTRPVPDTAAVAEAEVVAEAPETGDTLAPSGAGALSSPDGSDTVASAPQVLLADDEGIAVLQDGTGRPQVDNIVIDAITYDDAGDVALSGRGQGGANLRVYLDNEPIEIGEVSESGQWRVPLPKVDGGVYTLRVDELAADGTVTSRTETPFKREEPAQLTAANTGSETPTTRVAAVTVQPGSTLWAIAREHLGEGPLYVRVFAANRGQIRDPDLIYPGQVFTIPNPE</sequence>
<dbReference type="EMBL" id="BNCH01000001">
    <property type="protein sequence ID" value="GHE86726.1"/>
    <property type="molecule type" value="Genomic_DNA"/>
</dbReference>
<feature type="region of interest" description="Disordered" evidence="1">
    <location>
        <begin position="204"/>
        <end position="229"/>
    </location>
</feature>
<dbReference type="InterPro" id="IPR013783">
    <property type="entry name" value="Ig-like_fold"/>
</dbReference>
<dbReference type="Gene3D" id="2.60.40.10">
    <property type="entry name" value="Immunoglobulins"/>
    <property type="match status" value="1"/>
</dbReference>
<keyword evidence="5" id="KW-1185">Reference proteome</keyword>
<evidence type="ECO:0000313" key="5">
    <source>
        <dbReference type="Proteomes" id="UP000609802"/>
    </source>
</evidence>
<comment type="caution">
    <text evidence="4">The sequence shown here is derived from an EMBL/GenBank/DDBJ whole genome shotgun (WGS) entry which is preliminary data.</text>
</comment>
<dbReference type="CDD" id="cd00118">
    <property type="entry name" value="LysM"/>
    <property type="match status" value="1"/>
</dbReference>
<evidence type="ECO:0000256" key="2">
    <source>
        <dbReference type="SAM" id="Phobius"/>
    </source>
</evidence>
<dbReference type="PANTHER" id="PTHR34700:SF4">
    <property type="entry name" value="PHAGE-LIKE ELEMENT PBSX PROTEIN XKDP"/>
    <property type="match status" value="1"/>
</dbReference>
<protein>
    <submittedName>
        <fullName evidence="4">Peptidoglycan-binding protein LysM</fullName>
    </submittedName>
</protein>
<keyword evidence="2" id="KW-0472">Membrane</keyword>
<dbReference type="InterPro" id="IPR052196">
    <property type="entry name" value="Bact_Kbp"/>
</dbReference>
<feature type="domain" description="LysM" evidence="3">
    <location>
        <begin position="359"/>
        <end position="408"/>
    </location>
</feature>
<dbReference type="Gene3D" id="3.10.350.10">
    <property type="entry name" value="LysM domain"/>
    <property type="match status" value="1"/>
</dbReference>
<accession>A0ABQ3IKR9</accession>
<feature type="compositionally biased region" description="Polar residues" evidence="1">
    <location>
        <begin position="45"/>
        <end position="59"/>
    </location>
</feature>
<name>A0ABQ3IKR9_9RHOB</name>
<feature type="compositionally biased region" description="Basic and acidic residues" evidence="1">
    <location>
        <begin position="82"/>
        <end position="91"/>
    </location>
</feature>
<proteinExistence type="predicted"/>